<organism evidence="6 7">
    <name type="scientific">Lientehia hominis</name>
    <dbReference type="NCBI Taxonomy" id="2897778"/>
    <lineage>
        <taxon>Bacteria</taxon>
        <taxon>Bacillati</taxon>
        <taxon>Bacillota</taxon>
        <taxon>Clostridia</taxon>
        <taxon>Lachnospirales</taxon>
        <taxon>Lachnospiraceae</taxon>
        <taxon>Lientehia</taxon>
    </lineage>
</organism>
<dbReference type="PROSITE" id="PS51257">
    <property type="entry name" value="PROKAR_LIPOPROTEIN"/>
    <property type="match status" value="1"/>
</dbReference>
<proteinExistence type="inferred from homology"/>
<dbReference type="PANTHER" id="PTHR30036:SF7">
    <property type="entry name" value="ABC TRANSPORTER PERIPLASMIC-BINDING PROTEIN YPHF"/>
    <property type="match status" value="1"/>
</dbReference>
<dbReference type="Pfam" id="PF13407">
    <property type="entry name" value="Peripla_BP_4"/>
    <property type="match status" value="1"/>
</dbReference>
<dbReference type="InterPro" id="IPR028082">
    <property type="entry name" value="Peripla_BP_I"/>
</dbReference>
<dbReference type="Gene3D" id="3.40.50.2300">
    <property type="match status" value="2"/>
</dbReference>
<evidence type="ECO:0000256" key="4">
    <source>
        <dbReference type="SAM" id="SignalP"/>
    </source>
</evidence>
<evidence type="ECO:0000313" key="7">
    <source>
        <dbReference type="Proteomes" id="UP001299265"/>
    </source>
</evidence>
<dbReference type="EMBL" id="JAJNOR010000001">
    <property type="protein sequence ID" value="MCD2491471.1"/>
    <property type="molecule type" value="Genomic_DNA"/>
</dbReference>
<name>A0AAP2W7Y7_9FIRM</name>
<dbReference type="RefSeq" id="WP_231061402.1">
    <property type="nucleotide sequence ID" value="NZ_JAJNOR010000001.1"/>
</dbReference>
<feature type="chain" id="PRO_5042898347" evidence="4">
    <location>
        <begin position="25"/>
        <end position="372"/>
    </location>
</feature>
<evidence type="ECO:0000256" key="1">
    <source>
        <dbReference type="ARBA" id="ARBA00004196"/>
    </source>
</evidence>
<dbReference type="InterPro" id="IPR050555">
    <property type="entry name" value="Bact_Solute-Bind_Prot2"/>
</dbReference>
<comment type="similarity">
    <text evidence="2">Belongs to the bacterial solute-binding protein 2 family.</text>
</comment>
<comment type="caution">
    <text evidence="6">The sequence shown here is derived from an EMBL/GenBank/DDBJ whole genome shotgun (WGS) entry which is preliminary data.</text>
</comment>
<dbReference type="GO" id="GO:0030246">
    <property type="term" value="F:carbohydrate binding"/>
    <property type="evidence" value="ECO:0007669"/>
    <property type="project" value="TreeGrafter"/>
</dbReference>
<dbReference type="InterPro" id="IPR025997">
    <property type="entry name" value="SBP_2_dom"/>
</dbReference>
<evidence type="ECO:0000256" key="2">
    <source>
        <dbReference type="ARBA" id="ARBA00007639"/>
    </source>
</evidence>
<keyword evidence="4" id="KW-0732">Signal</keyword>
<dbReference type="Proteomes" id="UP001299265">
    <property type="component" value="Unassembled WGS sequence"/>
</dbReference>
<sequence>MKRKRMVSLGLAVMLTVCMVVLLAGCGKKEDTSATAGTSGTEAKESTDGGKETKKEAETSADKGEKKTIYFMPKEVAGAWNVYSCTGAEEAGEKLGIDVIISGPANADPTEQINMLEDAIVAKPDAIVIATNDAAGCKASIDKAAAQGILVLTYDSDCADSERTFYVNSASDYECGRMFVKDVAEAVGKDAKVAVMGGGISAGNQQERLAGVQDEMSENYPDMELVSTTWSDDDTEVALQNAENLIMANPDLQAIIGISGYEPHSAAAAVEEAVEQGNLEKGSIFITGLTLPDVIRPYIEDGTVQSAYVTEPAYLAYTSVYAAYEMLEGKEFKDGDTFKVEGLEDVEATVTGEYIYFGLISLDKSNISDYSW</sequence>
<dbReference type="PANTHER" id="PTHR30036">
    <property type="entry name" value="D-XYLOSE-BINDING PERIPLASMIC PROTEIN"/>
    <property type="match status" value="1"/>
</dbReference>
<comment type="subcellular location">
    <subcellularLocation>
        <location evidence="1">Cell envelope</location>
    </subcellularLocation>
</comment>
<feature type="domain" description="Periplasmic binding protein" evidence="5">
    <location>
        <begin position="69"/>
        <end position="331"/>
    </location>
</feature>
<gene>
    <name evidence="6" type="ORF">LQE92_02365</name>
</gene>
<evidence type="ECO:0000259" key="5">
    <source>
        <dbReference type="Pfam" id="PF13407"/>
    </source>
</evidence>
<accession>A0AAP2W7Y7</accession>
<protein>
    <submittedName>
        <fullName evidence="6">Substrate-binding domain-containing protein</fullName>
    </submittedName>
</protein>
<feature type="compositionally biased region" description="Basic and acidic residues" evidence="3">
    <location>
        <begin position="42"/>
        <end position="62"/>
    </location>
</feature>
<feature type="region of interest" description="Disordered" evidence="3">
    <location>
        <begin position="30"/>
        <end position="62"/>
    </location>
</feature>
<evidence type="ECO:0000313" key="6">
    <source>
        <dbReference type="EMBL" id="MCD2491471.1"/>
    </source>
</evidence>
<dbReference type="SUPFAM" id="SSF53822">
    <property type="entry name" value="Periplasmic binding protein-like I"/>
    <property type="match status" value="1"/>
</dbReference>
<reference evidence="6 7" key="1">
    <citation type="submission" date="2021-11" db="EMBL/GenBank/DDBJ databases">
        <title>Lacrimispora sp. nov. NSJ-141 isolated from human feces.</title>
        <authorList>
            <person name="Abdugheni R."/>
        </authorList>
    </citation>
    <scope>NUCLEOTIDE SEQUENCE [LARGE SCALE GENOMIC DNA]</scope>
    <source>
        <strain evidence="6 7">NSJ-141</strain>
    </source>
</reference>
<keyword evidence="7" id="KW-1185">Reference proteome</keyword>
<dbReference type="AlphaFoldDB" id="A0AAP2W7Y7"/>
<dbReference type="GO" id="GO:0030288">
    <property type="term" value="C:outer membrane-bounded periplasmic space"/>
    <property type="evidence" value="ECO:0007669"/>
    <property type="project" value="TreeGrafter"/>
</dbReference>
<feature type="signal peptide" evidence="4">
    <location>
        <begin position="1"/>
        <end position="24"/>
    </location>
</feature>
<evidence type="ECO:0000256" key="3">
    <source>
        <dbReference type="SAM" id="MobiDB-lite"/>
    </source>
</evidence>